<protein>
    <recommendedName>
        <fullName evidence="1">DUF5926 domain-containing protein</fullName>
    </recommendedName>
</protein>
<dbReference type="RefSeq" id="WP_023563091.1">
    <property type="nucleotide sequence ID" value="NC_022657.1"/>
</dbReference>
<dbReference type="Proteomes" id="UP000017746">
    <property type="component" value="Chromosome"/>
</dbReference>
<dbReference type="OrthoDB" id="5512013at2"/>
<name>U5WFE5_9ACTN</name>
<dbReference type="InterPro" id="IPR045970">
    <property type="entry name" value="DUF5926"/>
</dbReference>
<dbReference type="Pfam" id="PF19348">
    <property type="entry name" value="DUF5926"/>
    <property type="match status" value="1"/>
</dbReference>
<dbReference type="AlphaFoldDB" id="U5WFE5"/>
<dbReference type="HOGENOM" id="CLU_075039_0_0_11"/>
<reference evidence="2 3" key="1">
    <citation type="journal article" date="2014" name="J. Biotechnol.">
        <title>Complete genome sequence of the actinobacterium Actinoplanes friuliensis HAG 010964, producer of the lipopeptide antibiotic friulimycin.</title>
        <authorList>
            <person name="Ruckert C."/>
            <person name="Szczepanowski R."/>
            <person name="Albersmeier A."/>
            <person name="Goesmann A."/>
            <person name="Fischer N."/>
            <person name="Steinkamper A."/>
            <person name="Puhler A."/>
            <person name="Biener R."/>
            <person name="Schwartz D."/>
            <person name="Kalinowski J."/>
        </authorList>
    </citation>
    <scope>NUCLEOTIDE SEQUENCE [LARGE SCALE GENOMIC DNA]</scope>
    <source>
        <strain evidence="2 3">DSM 7358</strain>
    </source>
</reference>
<dbReference type="eggNOG" id="COG3012">
    <property type="taxonomic scope" value="Bacteria"/>
</dbReference>
<sequence>MSKRRNSRSAANAAPKRQKVRDIFVARPFEGLADEPEWIALRELVPAASAPLTLKPEIIEEYGDRPVTLSTVLPMAWPAMTRQDGRIFVGLQRHVQSGDVSRDIAVAILCALKTDPGDTVAVPALPGEGPRLQDILVDAPLDISMHDGFEYWLDAEQAEDANVKASLERANASIYPTARLGIPAAYWCRVAPDKSHVRWVLPQEEDPALDALARLSASGDLLLGENTKFAGMFRAHGLLVPVWDIPGEPEAVDFEAPLADFAKRYTDILAETGPLDAAARRAKQGLVGRQLTLR</sequence>
<dbReference type="KEGG" id="afs:AFR_42530"/>
<dbReference type="PATRIC" id="fig|1246995.3.peg.8607"/>
<evidence type="ECO:0000313" key="3">
    <source>
        <dbReference type="Proteomes" id="UP000017746"/>
    </source>
</evidence>
<accession>U5WFE5</accession>
<feature type="domain" description="DUF5926" evidence="1">
    <location>
        <begin position="28"/>
        <end position="294"/>
    </location>
</feature>
<organism evidence="2 3">
    <name type="scientific">Actinoplanes friuliensis DSM 7358</name>
    <dbReference type="NCBI Taxonomy" id="1246995"/>
    <lineage>
        <taxon>Bacteria</taxon>
        <taxon>Bacillati</taxon>
        <taxon>Actinomycetota</taxon>
        <taxon>Actinomycetes</taxon>
        <taxon>Micromonosporales</taxon>
        <taxon>Micromonosporaceae</taxon>
        <taxon>Actinoplanes</taxon>
    </lineage>
</organism>
<proteinExistence type="predicted"/>
<gene>
    <name evidence="2" type="ORF">AFR_42530</name>
</gene>
<evidence type="ECO:0000259" key="1">
    <source>
        <dbReference type="Pfam" id="PF19348"/>
    </source>
</evidence>
<dbReference type="STRING" id="1246995.AFR_42530"/>
<keyword evidence="3" id="KW-1185">Reference proteome</keyword>
<evidence type="ECO:0000313" key="2">
    <source>
        <dbReference type="EMBL" id="AGZ46760.1"/>
    </source>
</evidence>
<dbReference type="EMBL" id="CP006272">
    <property type="protein sequence ID" value="AGZ46760.1"/>
    <property type="molecule type" value="Genomic_DNA"/>
</dbReference>